<feature type="transmembrane region" description="Helical" evidence="9">
    <location>
        <begin position="472"/>
        <end position="491"/>
    </location>
</feature>
<feature type="transmembrane region" description="Helical" evidence="9">
    <location>
        <begin position="95"/>
        <end position="115"/>
    </location>
</feature>
<organism evidence="11 12">
    <name type="scientific">Dioszegia hungarica</name>
    <dbReference type="NCBI Taxonomy" id="4972"/>
    <lineage>
        <taxon>Eukaryota</taxon>
        <taxon>Fungi</taxon>
        <taxon>Dikarya</taxon>
        <taxon>Basidiomycota</taxon>
        <taxon>Agaricomycotina</taxon>
        <taxon>Tremellomycetes</taxon>
        <taxon>Tremellales</taxon>
        <taxon>Bulleribasidiaceae</taxon>
        <taxon>Dioszegia</taxon>
    </lineage>
</organism>
<evidence type="ECO:0000256" key="5">
    <source>
        <dbReference type="ARBA" id="ARBA00022970"/>
    </source>
</evidence>
<feature type="transmembrane region" description="Helical" evidence="9">
    <location>
        <begin position="269"/>
        <end position="290"/>
    </location>
</feature>
<evidence type="ECO:0000256" key="8">
    <source>
        <dbReference type="SAM" id="MobiDB-lite"/>
    </source>
</evidence>
<evidence type="ECO:0000313" key="11">
    <source>
        <dbReference type="EMBL" id="KAI9638057.1"/>
    </source>
</evidence>
<dbReference type="AlphaFoldDB" id="A0AA38HAX3"/>
<evidence type="ECO:0000256" key="2">
    <source>
        <dbReference type="ARBA" id="ARBA00008066"/>
    </source>
</evidence>
<feature type="transmembrane region" description="Helical" evidence="9">
    <location>
        <begin position="445"/>
        <end position="466"/>
    </location>
</feature>
<evidence type="ECO:0000256" key="3">
    <source>
        <dbReference type="ARBA" id="ARBA00022448"/>
    </source>
</evidence>
<comment type="caution">
    <text evidence="11">The sequence shown here is derived from an EMBL/GenBank/DDBJ whole genome shotgun (WGS) entry which is preliminary data.</text>
</comment>
<evidence type="ECO:0000256" key="1">
    <source>
        <dbReference type="ARBA" id="ARBA00004141"/>
    </source>
</evidence>
<dbReference type="GO" id="GO:0015179">
    <property type="term" value="F:L-amino acid transmembrane transporter activity"/>
    <property type="evidence" value="ECO:0007669"/>
    <property type="project" value="TreeGrafter"/>
</dbReference>
<dbReference type="Proteomes" id="UP001164286">
    <property type="component" value="Unassembled WGS sequence"/>
</dbReference>
<proteinExistence type="inferred from homology"/>
<dbReference type="InterPro" id="IPR013057">
    <property type="entry name" value="AA_transpt_TM"/>
</dbReference>
<accession>A0AA38HAX3</accession>
<comment type="similarity">
    <text evidence="2">Belongs to the amino acid/polyamine transporter 2 family.</text>
</comment>
<dbReference type="Pfam" id="PF01490">
    <property type="entry name" value="Aa_trans"/>
    <property type="match status" value="1"/>
</dbReference>
<comment type="subcellular location">
    <subcellularLocation>
        <location evidence="1">Membrane</location>
        <topology evidence="1">Multi-pass membrane protein</topology>
    </subcellularLocation>
</comment>
<keyword evidence="12" id="KW-1185">Reference proteome</keyword>
<feature type="transmembrane region" description="Helical" evidence="9">
    <location>
        <begin position="178"/>
        <end position="199"/>
    </location>
</feature>
<evidence type="ECO:0000259" key="10">
    <source>
        <dbReference type="Pfam" id="PF01490"/>
    </source>
</evidence>
<feature type="transmembrane region" description="Helical" evidence="9">
    <location>
        <begin position="121"/>
        <end position="142"/>
    </location>
</feature>
<keyword evidence="6 9" id="KW-1133">Transmembrane helix</keyword>
<dbReference type="PANTHER" id="PTHR22950">
    <property type="entry name" value="AMINO ACID TRANSPORTER"/>
    <property type="match status" value="1"/>
</dbReference>
<feature type="region of interest" description="Disordered" evidence="8">
    <location>
        <begin position="1"/>
        <end position="26"/>
    </location>
</feature>
<feature type="region of interest" description="Disordered" evidence="8">
    <location>
        <begin position="53"/>
        <end position="77"/>
    </location>
</feature>
<dbReference type="PANTHER" id="PTHR22950:SF692">
    <property type="entry name" value="TRANSMEMBRANE AMINO ACID TRANSPORTER FAMILY PROTEIN"/>
    <property type="match status" value="1"/>
</dbReference>
<feature type="transmembrane region" description="Helical" evidence="9">
    <location>
        <begin position="503"/>
        <end position="525"/>
    </location>
</feature>
<protein>
    <submittedName>
        <fullName evidence="11">Transmembrane amino acid transporter protein-domain-containing protein</fullName>
    </submittedName>
</protein>
<keyword evidence="5" id="KW-0029">Amino-acid transport</keyword>
<sequence>MSRRLSSSSPRASTSPAATSPAKSRVTIAADEITPLLRKASRSLSNTFYGDPRPLARNGDANGRIGEEGSDDEIDGEGGREVEVYIPGRSTFMQTLLNCLADIVGTGLLACPIAIAHLGWVFGPLLLVLTGLVSLWTLKIMLRIIEKDRRLRSFTDVIGYGLGPIGEKVVTALFFSEFAIWIIALVVLFSDTLAVVWPIYSTDEWKIVGLIVIIPTSFLPLRYLAFSSGLGVISTYVLVGILIFSGIATPTSPGSLRDPAPTDLWPAHGAAKALVAIGLLVSGFGGHGLIPNLIRDMRHPKQADRMCETAYGIAMVIYIAVAVCGYLMYGRNVSDEISKDLARTPGFSPMLNNVAVWMVALNPLTKIPLGLRPFSDILFSYLHLHPTILIPESQKTPHVTRPSSLLSVPSATSSLTALQAQAQAHTDGLDLAAERQHNRRERAKYFLRPVIRLVLAVLVTVGALVMPSFESSMAILGGGFGVIMIIVLPVWAAGEALGWKRWYGAVIAASLVLAAAGTGAAIFTARDTRDL</sequence>
<reference evidence="11" key="1">
    <citation type="journal article" date="2022" name="G3 (Bethesda)">
        <title>High quality genome of the basidiomycete yeast Dioszegia hungarica PDD-24b-2 isolated from cloud water.</title>
        <authorList>
            <person name="Jarrige D."/>
            <person name="Haridas S."/>
            <person name="Bleykasten-Grosshans C."/>
            <person name="Joly M."/>
            <person name="Nadalig T."/>
            <person name="Sancelme M."/>
            <person name="Vuilleumier S."/>
            <person name="Grigoriev I.V."/>
            <person name="Amato P."/>
            <person name="Bringel F."/>
        </authorList>
    </citation>
    <scope>NUCLEOTIDE SEQUENCE</scope>
    <source>
        <strain evidence="11">PDD-24b-2</strain>
    </source>
</reference>
<evidence type="ECO:0000256" key="6">
    <source>
        <dbReference type="ARBA" id="ARBA00022989"/>
    </source>
</evidence>
<dbReference type="EMBL" id="JAKWFO010000003">
    <property type="protein sequence ID" value="KAI9638057.1"/>
    <property type="molecule type" value="Genomic_DNA"/>
</dbReference>
<feature type="compositionally biased region" description="Low complexity" evidence="8">
    <location>
        <begin position="1"/>
        <end position="25"/>
    </location>
</feature>
<keyword evidence="7 9" id="KW-0472">Membrane</keyword>
<evidence type="ECO:0000256" key="4">
    <source>
        <dbReference type="ARBA" id="ARBA00022692"/>
    </source>
</evidence>
<evidence type="ECO:0000256" key="9">
    <source>
        <dbReference type="SAM" id="Phobius"/>
    </source>
</evidence>
<feature type="domain" description="Amino acid transporter transmembrane" evidence="10">
    <location>
        <begin position="89"/>
        <end position="494"/>
    </location>
</feature>
<dbReference type="GeneID" id="77727534"/>
<feature type="transmembrane region" description="Helical" evidence="9">
    <location>
        <begin position="205"/>
        <end position="223"/>
    </location>
</feature>
<evidence type="ECO:0000256" key="7">
    <source>
        <dbReference type="ARBA" id="ARBA00023136"/>
    </source>
</evidence>
<gene>
    <name evidence="11" type="ORF">MKK02DRAFT_31565</name>
</gene>
<evidence type="ECO:0000313" key="12">
    <source>
        <dbReference type="Proteomes" id="UP001164286"/>
    </source>
</evidence>
<feature type="transmembrane region" description="Helical" evidence="9">
    <location>
        <begin position="310"/>
        <end position="329"/>
    </location>
</feature>
<dbReference type="GO" id="GO:0005774">
    <property type="term" value="C:vacuolar membrane"/>
    <property type="evidence" value="ECO:0007669"/>
    <property type="project" value="TreeGrafter"/>
</dbReference>
<keyword evidence="3" id="KW-0813">Transport</keyword>
<feature type="transmembrane region" description="Helical" evidence="9">
    <location>
        <begin position="230"/>
        <end position="249"/>
    </location>
</feature>
<keyword evidence="4 9" id="KW-0812">Transmembrane</keyword>
<name>A0AA38HAX3_9TREE</name>
<feature type="transmembrane region" description="Helical" evidence="9">
    <location>
        <begin position="349"/>
        <end position="365"/>
    </location>
</feature>
<dbReference type="RefSeq" id="XP_052947834.1">
    <property type="nucleotide sequence ID" value="XM_053088329.1"/>
</dbReference>